<feature type="domain" description="Putative zinc-ribbon" evidence="2">
    <location>
        <begin position="3"/>
        <end position="27"/>
    </location>
</feature>
<dbReference type="EMBL" id="UOER01000249">
    <property type="protein sequence ID" value="VAW24279.1"/>
    <property type="molecule type" value="Genomic_DNA"/>
</dbReference>
<keyword evidence="1" id="KW-1133">Transmembrane helix</keyword>
<organism evidence="3">
    <name type="scientific">hydrothermal vent metagenome</name>
    <dbReference type="NCBI Taxonomy" id="652676"/>
    <lineage>
        <taxon>unclassified sequences</taxon>
        <taxon>metagenomes</taxon>
        <taxon>ecological metagenomes</taxon>
    </lineage>
</organism>
<gene>
    <name evidence="3" type="ORF">MNBD_BACTEROID04-1037</name>
</gene>
<keyword evidence="1" id="KW-0472">Membrane</keyword>
<evidence type="ECO:0000259" key="2">
    <source>
        <dbReference type="Pfam" id="PF13248"/>
    </source>
</evidence>
<feature type="transmembrane region" description="Helical" evidence="1">
    <location>
        <begin position="72"/>
        <end position="90"/>
    </location>
</feature>
<feature type="transmembrane region" description="Helical" evidence="1">
    <location>
        <begin position="187"/>
        <end position="210"/>
    </location>
</feature>
<reference evidence="3" key="1">
    <citation type="submission" date="2018-06" db="EMBL/GenBank/DDBJ databases">
        <authorList>
            <person name="Zhirakovskaya E."/>
        </authorList>
    </citation>
    <scope>NUCLEOTIDE SEQUENCE</scope>
</reference>
<evidence type="ECO:0000256" key="1">
    <source>
        <dbReference type="SAM" id="Phobius"/>
    </source>
</evidence>
<protein>
    <recommendedName>
        <fullName evidence="2">Putative zinc-ribbon domain-containing protein</fullName>
    </recommendedName>
</protein>
<proteinExistence type="predicted"/>
<dbReference type="Pfam" id="PF13248">
    <property type="entry name" value="Zn_ribbon_3"/>
    <property type="match status" value="1"/>
</dbReference>
<feature type="transmembrane region" description="Helical" evidence="1">
    <location>
        <begin position="96"/>
        <end position="117"/>
    </location>
</feature>
<sequence>MKTIYCPNCGSKLNNDAKFCTSCGEKINNNQKGNIEESKNSSFNSNTSPSNFEKVNKKIAVQNSESKIVKRSWYVAGFFLLIIVIAFMDLDSLPIHPAFVMLSIFFLIMLLVIGFMFRSREKKLQTLITGESLVAEWTLTKEQKKSYVNNLFKYESGKNLIILFSIGSIAIIVFGVFILFIDEGKLAMFFVLLGLIAFLASFAFGMPFYYKLKNARGDGNILIGAKYAYINGYFHNWDFPLSGLKKIKIIKKPFYGINLVYYYTDRTLSHSEELFIPAPKDINLKELITTLKELNAK</sequence>
<dbReference type="InterPro" id="IPR059113">
    <property type="entry name" value="Znf_ribbon"/>
</dbReference>
<accession>A0A3B0UIC0</accession>
<keyword evidence="1" id="KW-0812">Transmembrane</keyword>
<name>A0A3B0UIC0_9ZZZZ</name>
<dbReference type="AlphaFoldDB" id="A0A3B0UIC0"/>
<evidence type="ECO:0000313" key="3">
    <source>
        <dbReference type="EMBL" id="VAW24279.1"/>
    </source>
</evidence>
<feature type="transmembrane region" description="Helical" evidence="1">
    <location>
        <begin position="160"/>
        <end position="181"/>
    </location>
</feature>